<evidence type="ECO:0000259" key="15">
    <source>
        <dbReference type="PROSITE" id="PS50109"/>
    </source>
</evidence>
<dbReference type="Pfam" id="PF00512">
    <property type="entry name" value="HisKA"/>
    <property type="match status" value="1"/>
</dbReference>
<comment type="catalytic activity">
    <reaction evidence="1">
        <text>ATP + protein L-histidine = ADP + protein N-phospho-L-histidine.</text>
        <dbReference type="EC" id="2.7.13.3"/>
    </reaction>
</comment>
<dbReference type="PROSITE" id="PS50112">
    <property type="entry name" value="PAS"/>
    <property type="match status" value="2"/>
</dbReference>
<comment type="subcellular location">
    <subcellularLocation>
        <location evidence="2">Cell inner membrane</location>
        <topology evidence="2">Multi-pass membrane protein</topology>
    </subcellularLocation>
</comment>
<evidence type="ECO:0000256" key="5">
    <source>
        <dbReference type="ARBA" id="ARBA00022519"/>
    </source>
</evidence>
<dbReference type="InterPro" id="IPR003594">
    <property type="entry name" value="HATPase_dom"/>
</dbReference>
<dbReference type="SUPFAM" id="SSF47226">
    <property type="entry name" value="Histidine-containing phosphotransfer domain, HPT domain"/>
    <property type="match status" value="1"/>
</dbReference>
<dbReference type="GO" id="GO:0006355">
    <property type="term" value="P:regulation of DNA-templated transcription"/>
    <property type="evidence" value="ECO:0007669"/>
    <property type="project" value="InterPro"/>
</dbReference>
<dbReference type="PROSITE" id="PS50110">
    <property type="entry name" value="RESPONSE_REGULATORY"/>
    <property type="match status" value="1"/>
</dbReference>
<dbReference type="SUPFAM" id="SSF55785">
    <property type="entry name" value="PYP-like sensor domain (PAS domain)"/>
    <property type="match status" value="3"/>
</dbReference>
<dbReference type="InterPro" id="IPR008207">
    <property type="entry name" value="Sig_transdc_His_kin_Hpt_dom"/>
</dbReference>
<evidence type="ECO:0000259" key="16">
    <source>
        <dbReference type="PROSITE" id="PS50110"/>
    </source>
</evidence>
<evidence type="ECO:0000256" key="11">
    <source>
        <dbReference type="ARBA" id="ARBA00022989"/>
    </source>
</evidence>
<keyword evidence="21" id="KW-1185">Reference proteome</keyword>
<dbReference type="InterPro" id="IPR000014">
    <property type="entry name" value="PAS"/>
</dbReference>
<feature type="modified residue" description="Phosphohistidine" evidence="13">
    <location>
        <position position="1133"/>
    </location>
</feature>
<keyword evidence="12" id="KW-0472">Membrane</keyword>
<keyword evidence="8" id="KW-0812">Transmembrane</keyword>
<dbReference type="InterPro" id="IPR029016">
    <property type="entry name" value="GAF-like_dom_sf"/>
</dbReference>
<dbReference type="Proteomes" id="UP000186744">
    <property type="component" value="Unassembled WGS sequence"/>
</dbReference>
<feature type="domain" description="PAC" evidence="18">
    <location>
        <begin position="638"/>
        <end position="690"/>
    </location>
</feature>
<dbReference type="Pfam" id="PF13426">
    <property type="entry name" value="PAS_9"/>
    <property type="match status" value="2"/>
</dbReference>
<dbReference type="CDD" id="cd17546">
    <property type="entry name" value="REC_hyHK_CKI1_RcsC-like"/>
    <property type="match status" value="1"/>
</dbReference>
<evidence type="ECO:0000313" key="21">
    <source>
        <dbReference type="Proteomes" id="UP000186744"/>
    </source>
</evidence>
<dbReference type="InterPro" id="IPR036641">
    <property type="entry name" value="HPT_dom_sf"/>
</dbReference>
<feature type="domain" description="HPt" evidence="19">
    <location>
        <begin position="1094"/>
        <end position="1189"/>
    </location>
</feature>
<keyword evidence="5" id="KW-0997">Cell inner membrane</keyword>
<dbReference type="PANTHER" id="PTHR43047">
    <property type="entry name" value="TWO-COMPONENT HISTIDINE PROTEIN KINASE"/>
    <property type="match status" value="1"/>
</dbReference>
<dbReference type="GO" id="GO:0005886">
    <property type="term" value="C:plasma membrane"/>
    <property type="evidence" value="ECO:0007669"/>
    <property type="project" value="UniProtKB-SubCell"/>
</dbReference>
<evidence type="ECO:0000313" key="20">
    <source>
        <dbReference type="EMBL" id="SIS71031.1"/>
    </source>
</evidence>
<dbReference type="InterPro" id="IPR001610">
    <property type="entry name" value="PAC"/>
</dbReference>
<dbReference type="EMBL" id="FTOL01000001">
    <property type="protein sequence ID" value="SIS71031.1"/>
    <property type="molecule type" value="Genomic_DNA"/>
</dbReference>
<evidence type="ECO:0000256" key="12">
    <source>
        <dbReference type="ARBA" id="ARBA00023136"/>
    </source>
</evidence>
<feature type="domain" description="PAS" evidence="17">
    <location>
        <begin position="447"/>
        <end position="518"/>
    </location>
</feature>
<feature type="domain" description="PAS" evidence="17">
    <location>
        <begin position="564"/>
        <end position="610"/>
    </location>
</feature>
<feature type="domain" description="Response regulatory" evidence="16">
    <location>
        <begin position="951"/>
        <end position="1066"/>
    </location>
</feature>
<dbReference type="Pfam" id="PF00072">
    <property type="entry name" value="Response_reg"/>
    <property type="match status" value="1"/>
</dbReference>
<feature type="domain" description="PAC" evidence="18">
    <location>
        <begin position="513"/>
        <end position="563"/>
    </location>
</feature>
<evidence type="ECO:0000259" key="18">
    <source>
        <dbReference type="PROSITE" id="PS50113"/>
    </source>
</evidence>
<dbReference type="Gene3D" id="3.40.50.2300">
    <property type="match status" value="1"/>
</dbReference>
<proteinExistence type="predicted"/>
<evidence type="ECO:0000256" key="4">
    <source>
        <dbReference type="ARBA" id="ARBA00022475"/>
    </source>
</evidence>
<keyword evidence="10" id="KW-0547">Nucleotide-binding</keyword>
<keyword evidence="4" id="KW-1003">Cell membrane</keyword>
<dbReference type="InterPro" id="IPR013767">
    <property type="entry name" value="PAS_fold"/>
</dbReference>
<dbReference type="InterPro" id="IPR001789">
    <property type="entry name" value="Sig_transdc_resp-reg_receiver"/>
</dbReference>
<organism evidence="20 21">
    <name type="scientific">Chryseobacterium ureilyticum</name>
    <dbReference type="NCBI Taxonomy" id="373668"/>
    <lineage>
        <taxon>Bacteria</taxon>
        <taxon>Pseudomonadati</taxon>
        <taxon>Bacteroidota</taxon>
        <taxon>Flavobacteriia</taxon>
        <taxon>Flavobacteriales</taxon>
        <taxon>Weeksellaceae</taxon>
        <taxon>Chryseobacterium group</taxon>
        <taxon>Chryseobacterium</taxon>
    </lineage>
</organism>
<dbReference type="RefSeq" id="WP_084184319.1">
    <property type="nucleotide sequence ID" value="NZ_FTOL01000001.1"/>
</dbReference>
<dbReference type="PROSITE" id="PS50109">
    <property type="entry name" value="HIS_KIN"/>
    <property type="match status" value="1"/>
</dbReference>
<reference evidence="21" key="1">
    <citation type="submission" date="2017-01" db="EMBL/GenBank/DDBJ databases">
        <authorList>
            <person name="Varghese N."/>
            <person name="Submissions S."/>
        </authorList>
    </citation>
    <scope>NUCLEOTIDE SEQUENCE [LARGE SCALE GENOMIC DNA]</scope>
    <source>
        <strain evidence="21">DSM 18017</strain>
    </source>
</reference>
<dbReference type="CDD" id="cd00082">
    <property type="entry name" value="HisKA"/>
    <property type="match status" value="1"/>
</dbReference>
<dbReference type="InterPro" id="IPR005467">
    <property type="entry name" value="His_kinase_dom"/>
</dbReference>
<dbReference type="InterPro" id="IPR003661">
    <property type="entry name" value="HisK_dim/P_dom"/>
</dbReference>
<dbReference type="InterPro" id="IPR000700">
    <property type="entry name" value="PAS-assoc_C"/>
</dbReference>
<dbReference type="Pfam" id="PF00989">
    <property type="entry name" value="PAS"/>
    <property type="match status" value="1"/>
</dbReference>
<dbReference type="STRING" id="373668.SAMN05421786_1011157"/>
<gene>
    <name evidence="20" type="ORF">SAMN05421786_1011157</name>
</gene>
<feature type="modified residue" description="4-aspartylphosphate" evidence="14">
    <location>
        <position position="1000"/>
    </location>
</feature>
<dbReference type="PRINTS" id="PR00344">
    <property type="entry name" value="BCTRLSENSOR"/>
</dbReference>
<evidence type="ECO:0000256" key="14">
    <source>
        <dbReference type="PROSITE-ProRule" id="PRU00169"/>
    </source>
</evidence>
<dbReference type="Gene3D" id="1.20.120.160">
    <property type="entry name" value="HPT domain"/>
    <property type="match status" value="1"/>
</dbReference>
<dbReference type="InterPro" id="IPR036097">
    <property type="entry name" value="HisK_dim/P_sf"/>
</dbReference>
<dbReference type="Gene3D" id="3.30.450.20">
    <property type="entry name" value="PAS domain"/>
    <property type="match status" value="3"/>
</dbReference>
<evidence type="ECO:0000259" key="19">
    <source>
        <dbReference type="PROSITE" id="PS50894"/>
    </source>
</evidence>
<dbReference type="GO" id="GO:0000155">
    <property type="term" value="F:phosphorelay sensor kinase activity"/>
    <property type="evidence" value="ECO:0007669"/>
    <property type="project" value="InterPro"/>
</dbReference>
<keyword evidence="7" id="KW-0808">Transferase</keyword>
<dbReference type="OrthoDB" id="9811889at2"/>
<dbReference type="CDD" id="cd00130">
    <property type="entry name" value="PAS"/>
    <property type="match status" value="2"/>
</dbReference>
<dbReference type="InterPro" id="IPR036890">
    <property type="entry name" value="HATPase_C_sf"/>
</dbReference>
<dbReference type="AlphaFoldDB" id="A0A1N7LB76"/>
<evidence type="ECO:0000256" key="8">
    <source>
        <dbReference type="ARBA" id="ARBA00022692"/>
    </source>
</evidence>
<evidence type="ECO:0000256" key="2">
    <source>
        <dbReference type="ARBA" id="ARBA00004429"/>
    </source>
</evidence>
<evidence type="ECO:0000256" key="7">
    <source>
        <dbReference type="ARBA" id="ARBA00022679"/>
    </source>
</evidence>
<dbReference type="SUPFAM" id="SSF52172">
    <property type="entry name" value="CheY-like"/>
    <property type="match status" value="1"/>
</dbReference>
<dbReference type="SMART" id="SM00388">
    <property type="entry name" value="HisKA"/>
    <property type="match status" value="1"/>
</dbReference>
<feature type="domain" description="Histidine kinase" evidence="15">
    <location>
        <begin position="708"/>
        <end position="929"/>
    </location>
</feature>
<evidence type="ECO:0000256" key="13">
    <source>
        <dbReference type="PROSITE-ProRule" id="PRU00110"/>
    </source>
</evidence>
<dbReference type="PROSITE" id="PS50113">
    <property type="entry name" value="PAC"/>
    <property type="match status" value="2"/>
</dbReference>
<sequence length="1191" mass="137721">MIVPYTTRLLPLPPLTKLNKMEPDFHNLLKRQLKKYLTEDWESHPQFKNFINAVNQSYQSFERDKEIMDHAFKQSEEEYQAIYINLKNENILKQKSISNLYESIKILDPAIEYLDSDDLTELSSYVSEQLRKRFFLQEQLNKQLEFQKLLMNISSGYINIPIEEVSESVNKSLKEMSEFVKADRSYIFRYDFAENTCSNVYEYCNEGIDPQIDNLQNVPLEIISEWVEINKKGESIYYPDIQELPENELKYLLKEQKIKSLLVIPAMMQNECLGFVGFDFVKNYYELSDTEKNLLTIFTQVLVNVRERLVLERSLSRTVEILKKLLANLQSGILMEDENRQIIFTNDLFCKMFNIPISVDDMIGLDCTNSAEESKALFKNEDYFVQRINQILKEKKIVTNELLETRDGKFLERHYIPIFINDHYKGHLWKYNDITERVVTQNQLRQSEERNRMIMDSAMSAIIITNHNGEITFWNKSAVSTFGWTKEEVEGKKILEKILPKADKTLHGLFLNKQVEQNIIKKNGDELTVEISVIAVEQDDNKYYCYFIKDISERKGAEDRIRRQEEKYRNIIANMNLGLLEVDNNETIRYANQSFCNVSGYDPDELIGKSPSELFVYGDNNLQFVQDQIQLRKKGVSSVYQLPVKNKRGEIRWWAISGAPNYDDHGNLLGSIGIHLDITDQKKLEEDLKKEKAKAIEASKAKEVFLANMSHEIRTPLNGIIGFLRELKRLDLNATQNQFVENSYSASQHLLSIINNILDISKIESGEMSLNVHSFSIKKSIHDVLTVLESKAKEKGIKLKTIFADYLAPQFKGDSLKIEQIFYNILGNSLKFTDRGEIVIDCAVLKDSSNYQTISIIISDTGIGMSEEYVKNIFKKFNQEDGSVSRKYGGTGLGMAITKELVTLMKGKIDIESTKNVGTKTTIILNLEKSTEKSLTKITTENNDISIKGVNVLLVEDNEINQLVAENSLRYLGCEVTKADNGHIAIDILAKEKFDIILMDIQMPELDGVEATKILRNKLRLKTPIIALTANAFRTEIDKCMSVGMNDYITKPFNEEELLKIIYKHTKNAIAEDEKDREQKLYNLSSIEELARDDEEFIQKMLSIFITQIQETIPLVDKAFKEKDYAEISRLMHKIKPSIEGFGIYSIKEKVKDLEMNAKEKSIKFSELYELFKEIKTTLIQVIEQLQEKVK</sequence>
<keyword evidence="9" id="KW-0418">Kinase</keyword>
<dbReference type="SUPFAM" id="SSF47384">
    <property type="entry name" value="Homodimeric domain of signal transducing histidine kinase"/>
    <property type="match status" value="1"/>
</dbReference>
<keyword evidence="10" id="KW-0067">ATP-binding</keyword>
<dbReference type="Gene3D" id="3.30.450.40">
    <property type="match status" value="1"/>
</dbReference>
<dbReference type="SMART" id="SM00091">
    <property type="entry name" value="PAS"/>
    <property type="match status" value="3"/>
</dbReference>
<evidence type="ECO:0000259" key="17">
    <source>
        <dbReference type="PROSITE" id="PS50112"/>
    </source>
</evidence>
<dbReference type="CDD" id="cd16922">
    <property type="entry name" value="HATPase_EvgS-ArcB-TorS-like"/>
    <property type="match status" value="1"/>
</dbReference>
<keyword evidence="11" id="KW-1133">Transmembrane helix</keyword>
<evidence type="ECO:0000256" key="1">
    <source>
        <dbReference type="ARBA" id="ARBA00000085"/>
    </source>
</evidence>
<dbReference type="Gene3D" id="3.30.565.10">
    <property type="entry name" value="Histidine kinase-like ATPase, C-terminal domain"/>
    <property type="match status" value="1"/>
</dbReference>
<keyword evidence="6 14" id="KW-0597">Phosphoprotein</keyword>
<dbReference type="SMART" id="SM00387">
    <property type="entry name" value="HATPase_c"/>
    <property type="match status" value="1"/>
</dbReference>
<dbReference type="SUPFAM" id="SSF55874">
    <property type="entry name" value="ATPase domain of HSP90 chaperone/DNA topoisomerase II/histidine kinase"/>
    <property type="match status" value="1"/>
</dbReference>
<dbReference type="Gene3D" id="1.10.287.130">
    <property type="match status" value="1"/>
</dbReference>
<dbReference type="NCBIfam" id="TIGR00229">
    <property type="entry name" value="sensory_box"/>
    <property type="match status" value="2"/>
</dbReference>
<evidence type="ECO:0000256" key="9">
    <source>
        <dbReference type="ARBA" id="ARBA00022777"/>
    </source>
</evidence>
<evidence type="ECO:0000256" key="3">
    <source>
        <dbReference type="ARBA" id="ARBA00012438"/>
    </source>
</evidence>
<dbReference type="PROSITE" id="PS50894">
    <property type="entry name" value="HPT"/>
    <property type="match status" value="1"/>
</dbReference>
<dbReference type="SUPFAM" id="SSF55781">
    <property type="entry name" value="GAF domain-like"/>
    <property type="match status" value="1"/>
</dbReference>
<dbReference type="SMART" id="SM00448">
    <property type="entry name" value="REC"/>
    <property type="match status" value="1"/>
</dbReference>
<dbReference type="Pfam" id="PF02518">
    <property type="entry name" value="HATPase_c"/>
    <property type="match status" value="1"/>
</dbReference>
<dbReference type="InterPro" id="IPR011006">
    <property type="entry name" value="CheY-like_superfamily"/>
</dbReference>
<dbReference type="EC" id="2.7.13.3" evidence="3"/>
<dbReference type="SMART" id="SM00086">
    <property type="entry name" value="PAC"/>
    <property type="match status" value="2"/>
</dbReference>
<name>A0A1N7LB76_9FLAO</name>
<protein>
    <recommendedName>
        <fullName evidence="3">histidine kinase</fullName>
        <ecNumber evidence="3">2.7.13.3</ecNumber>
    </recommendedName>
</protein>
<evidence type="ECO:0000256" key="6">
    <source>
        <dbReference type="ARBA" id="ARBA00022553"/>
    </source>
</evidence>
<accession>A0A1N7LB76</accession>
<dbReference type="InterPro" id="IPR004358">
    <property type="entry name" value="Sig_transdc_His_kin-like_C"/>
</dbReference>
<dbReference type="FunFam" id="3.30.565.10:FF:000010">
    <property type="entry name" value="Sensor histidine kinase RcsC"/>
    <property type="match status" value="1"/>
</dbReference>
<dbReference type="InterPro" id="IPR035965">
    <property type="entry name" value="PAS-like_dom_sf"/>
</dbReference>
<evidence type="ECO:0000256" key="10">
    <source>
        <dbReference type="ARBA" id="ARBA00022840"/>
    </source>
</evidence>